<evidence type="ECO:0000256" key="5">
    <source>
        <dbReference type="ARBA" id="ARBA00022927"/>
    </source>
</evidence>
<dbReference type="EMBL" id="LXTC01000004">
    <property type="protein sequence ID" value="OBA20691.1"/>
    <property type="molecule type" value="Genomic_DNA"/>
</dbReference>
<organism evidence="14 15">
    <name type="scientific">Metschnikowia bicuspidata var. bicuspidata NRRL YB-4993</name>
    <dbReference type="NCBI Taxonomy" id="869754"/>
    <lineage>
        <taxon>Eukaryota</taxon>
        <taxon>Fungi</taxon>
        <taxon>Dikarya</taxon>
        <taxon>Ascomycota</taxon>
        <taxon>Saccharomycotina</taxon>
        <taxon>Pichiomycetes</taxon>
        <taxon>Metschnikowiaceae</taxon>
        <taxon>Metschnikowia</taxon>
    </lineage>
</organism>
<dbReference type="Proteomes" id="UP000092555">
    <property type="component" value="Unassembled WGS sequence"/>
</dbReference>
<evidence type="ECO:0000259" key="13">
    <source>
        <dbReference type="Pfam" id="PF06747"/>
    </source>
</evidence>
<keyword evidence="7" id="KW-0811">Translocation</keyword>
<dbReference type="OrthoDB" id="7481291at2759"/>
<keyword evidence="8" id="KW-0496">Mitochondrion</keyword>
<dbReference type="Pfam" id="PF06747">
    <property type="entry name" value="CHCH"/>
    <property type="match status" value="1"/>
</dbReference>
<evidence type="ECO:0000256" key="1">
    <source>
        <dbReference type="ARBA" id="ARBA00001973"/>
    </source>
</evidence>
<evidence type="ECO:0000256" key="12">
    <source>
        <dbReference type="SAM" id="MobiDB-lite"/>
    </source>
</evidence>
<keyword evidence="5" id="KW-0653">Protein transport</keyword>
<evidence type="ECO:0000256" key="10">
    <source>
        <dbReference type="ARBA" id="ARBA00023284"/>
    </source>
</evidence>
<comment type="subcellular location">
    <subcellularLocation>
        <location evidence="2">Mitochondrion inner membrane</location>
        <topology evidence="2">Single-pass type II membrane protein</topology>
        <orientation evidence="2">Intermembrane side</orientation>
    </subcellularLocation>
</comment>
<dbReference type="PANTHER" id="PTHR21622">
    <property type="entry name" value="COILED-COIL-HELIX-COILED-COIL-HELIX DOMAIN CONTAINING 4"/>
    <property type="match status" value="1"/>
</dbReference>
<dbReference type="STRING" id="869754.A0A1A0H9J9"/>
<reference evidence="14 15" key="1">
    <citation type="submission" date="2016-05" db="EMBL/GenBank/DDBJ databases">
        <title>Comparative genomics of biotechnologically important yeasts.</title>
        <authorList>
            <consortium name="DOE Joint Genome Institute"/>
            <person name="Riley R."/>
            <person name="Haridas S."/>
            <person name="Wolfe K.H."/>
            <person name="Lopes M.R."/>
            <person name="Hittinger C.T."/>
            <person name="Goker M."/>
            <person name="Salamov A."/>
            <person name="Wisecaver J."/>
            <person name="Long T.M."/>
            <person name="Aerts A.L."/>
            <person name="Barry K."/>
            <person name="Choi C."/>
            <person name="Clum A."/>
            <person name="Coughlan A.Y."/>
            <person name="Deshpande S."/>
            <person name="Douglass A.P."/>
            <person name="Hanson S.J."/>
            <person name="Klenk H.-P."/>
            <person name="LaButti K."/>
            <person name="Lapidus A."/>
            <person name="Lindquist E."/>
            <person name="Lipzen A."/>
            <person name="Meier-kolthoff J.P."/>
            <person name="Ohm R.A."/>
            <person name="Otillar R.P."/>
            <person name="Pangilinan J."/>
            <person name="Peng Y."/>
            <person name="Rokas A."/>
            <person name="Rosa C.A."/>
            <person name="Scheuner C."/>
            <person name="Sibirny A.A."/>
            <person name="Slot J.C."/>
            <person name="Stielow J.B."/>
            <person name="Sun H."/>
            <person name="Kurtzman C.P."/>
            <person name="Blackwell M."/>
            <person name="Grigoriev I.V."/>
            <person name="Jeffries T.W."/>
        </authorList>
    </citation>
    <scope>NUCLEOTIDE SEQUENCE [LARGE SCALE GENOMIC DNA]</scope>
    <source>
        <strain evidence="14 15">NRRL YB-4993</strain>
    </source>
</reference>
<gene>
    <name evidence="14" type="ORF">METBIDRAFT_32655</name>
</gene>
<evidence type="ECO:0000256" key="2">
    <source>
        <dbReference type="ARBA" id="ARBA00004164"/>
    </source>
</evidence>
<accession>A0A1A0H9J9</accession>
<dbReference type="GO" id="GO:0015035">
    <property type="term" value="F:protein-disulfide reductase activity"/>
    <property type="evidence" value="ECO:0007669"/>
    <property type="project" value="InterPro"/>
</dbReference>
<evidence type="ECO:0000313" key="15">
    <source>
        <dbReference type="Proteomes" id="UP000092555"/>
    </source>
</evidence>
<evidence type="ECO:0000256" key="4">
    <source>
        <dbReference type="ARBA" id="ARBA00022448"/>
    </source>
</evidence>
<dbReference type="InterPro" id="IPR039289">
    <property type="entry name" value="CHCHD4"/>
</dbReference>
<dbReference type="GO" id="GO:0005743">
    <property type="term" value="C:mitochondrial inner membrane"/>
    <property type="evidence" value="ECO:0007669"/>
    <property type="project" value="UniProtKB-SubCell"/>
</dbReference>
<proteinExistence type="predicted"/>
<evidence type="ECO:0000256" key="3">
    <source>
        <dbReference type="ARBA" id="ARBA00013714"/>
    </source>
</evidence>
<dbReference type="Gene3D" id="1.10.287.2900">
    <property type="match status" value="1"/>
</dbReference>
<evidence type="ECO:0000256" key="7">
    <source>
        <dbReference type="ARBA" id="ARBA00023010"/>
    </source>
</evidence>
<dbReference type="PROSITE" id="PS51808">
    <property type="entry name" value="CHCH"/>
    <property type="match status" value="1"/>
</dbReference>
<dbReference type="GO" id="GO:0045041">
    <property type="term" value="P:protein import into mitochondrial intermembrane space"/>
    <property type="evidence" value="ECO:0007669"/>
    <property type="project" value="InterPro"/>
</dbReference>
<keyword evidence="10" id="KW-0676">Redox-active center</keyword>
<keyword evidence="6" id="KW-0560">Oxidoreductase</keyword>
<evidence type="ECO:0000313" key="14">
    <source>
        <dbReference type="EMBL" id="OBA20691.1"/>
    </source>
</evidence>
<protein>
    <recommendedName>
        <fullName evidence="3">Mitochondrial intermembrane space import and assembly protein 40</fullName>
    </recommendedName>
    <alternativeName>
        <fullName evidence="11">Mitochondrial import inner membrane translocase TIM40</fullName>
    </alternativeName>
</protein>
<dbReference type="RefSeq" id="XP_018711213.1">
    <property type="nucleotide sequence ID" value="XM_018856107.1"/>
</dbReference>
<dbReference type="GO" id="GO:0005758">
    <property type="term" value="C:mitochondrial intermembrane space"/>
    <property type="evidence" value="ECO:0007669"/>
    <property type="project" value="TreeGrafter"/>
</dbReference>
<feature type="region of interest" description="Disordered" evidence="12">
    <location>
        <begin position="189"/>
        <end position="240"/>
    </location>
</feature>
<evidence type="ECO:0000256" key="9">
    <source>
        <dbReference type="ARBA" id="ARBA00023157"/>
    </source>
</evidence>
<name>A0A1A0H9J9_9ASCO</name>
<dbReference type="PANTHER" id="PTHR21622:SF0">
    <property type="entry name" value="COILED-COIL-HELIX-COILED-COIL-HELIX DOMAIN CONTAINING 4"/>
    <property type="match status" value="1"/>
</dbReference>
<evidence type="ECO:0000256" key="6">
    <source>
        <dbReference type="ARBA" id="ARBA00023002"/>
    </source>
</evidence>
<dbReference type="InterPro" id="IPR010625">
    <property type="entry name" value="CHCH"/>
</dbReference>
<keyword evidence="4" id="KW-0813">Transport</keyword>
<sequence>MFRPVLRASVRHHAARAFSTARQPRAVPRTGLAASAGLAVLFSSVFVSANAVHNDTDTERLVAEQVLAENEAEREKTAFELTGFSEAQGEELAAPVNATEAQEIAADATGAEPGADNGGSQAAAFNPETGEINWDCPCLGGMADGPCGEEFKAAFACFVYSETEPKGIDCIGKFEAMRTCFRQHPEHYKEELYEDDEPVPSTETERQDSEQPAADAAAKDHALETASPDMPATEDVSKVA</sequence>
<feature type="domain" description="CHCH" evidence="13">
    <location>
        <begin position="147"/>
        <end position="183"/>
    </location>
</feature>
<comment type="caution">
    <text evidence="14">The sequence shown here is derived from an EMBL/GenBank/DDBJ whole genome shotgun (WGS) entry which is preliminary data.</text>
</comment>
<evidence type="ECO:0000256" key="11">
    <source>
        <dbReference type="ARBA" id="ARBA00033150"/>
    </source>
</evidence>
<dbReference type="GeneID" id="30029083"/>
<keyword evidence="15" id="KW-1185">Reference proteome</keyword>
<keyword evidence="9" id="KW-1015">Disulfide bond</keyword>
<evidence type="ECO:0000256" key="8">
    <source>
        <dbReference type="ARBA" id="ARBA00023128"/>
    </source>
</evidence>
<dbReference type="AlphaFoldDB" id="A0A1A0H9J9"/>
<comment type="cofactor">
    <cofactor evidence="1">
        <name>Cu(2+)</name>
        <dbReference type="ChEBI" id="CHEBI:29036"/>
    </cofactor>
</comment>